<keyword evidence="9" id="KW-0460">Magnesium</keyword>
<keyword evidence="3 15" id="KW-0109">Calcium transport</keyword>
<keyword evidence="10" id="KW-1278">Translocase</keyword>
<evidence type="ECO:0000256" key="6">
    <source>
        <dbReference type="ARBA" id="ARBA00022741"/>
    </source>
</evidence>
<dbReference type="InterPro" id="IPR011050">
    <property type="entry name" value="Pectin_lyase_fold/virulence"/>
</dbReference>
<feature type="transmembrane region" description="Helical" evidence="15">
    <location>
        <begin position="392"/>
        <end position="411"/>
    </location>
</feature>
<dbReference type="GO" id="GO:0006874">
    <property type="term" value="P:intracellular calcium ion homeostasis"/>
    <property type="evidence" value="ECO:0007669"/>
    <property type="project" value="TreeGrafter"/>
</dbReference>
<dbReference type="InParanoid" id="D3BBZ7"/>
<evidence type="ECO:0000256" key="7">
    <source>
        <dbReference type="ARBA" id="ARBA00022837"/>
    </source>
</evidence>
<name>D3BBZ7_HETP5</name>
<dbReference type="SFLD" id="SFLDG00002">
    <property type="entry name" value="C1.7:_P-type_atpase_like"/>
    <property type="match status" value="1"/>
</dbReference>
<dbReference type="Pfam" id="PF00122">
    <property type="entry name" value="E1-E2_ATPase"/>
    <property type="match status" value="1"/>
</dbReference>
<evidence type="ECO:0000256" key="12">
    <source>
        <dbReference type="ARBA" id="ARBA00023065"/>
    </source>
</evidence>
<dbReference type="SMART" id="SM00831">
    <property type="entry name" value="Cation_ATPase_N"/>
    <property type="match status" value="1"/>
</dbReference>
<dbReference type="InterPro" id="IPR018303">
    <property type="entry name" value="ATPase_P-typ_P_site"/>
</dbReference>
<feature type="transmembrane region" description="Helical" evidence="15">
    <location>
        <begin position="863"/>
        <end position="896"/>
    </location>
</feature>
<dbReference type="Proteomes" id="UP000001396">
    <property type="component" value="Unassembled WGS sequence"/>
</dbReference>
<dbReference type="PRINTS" id="PR00121">
    <property type="entry name" value="NAKATPASE"/>
</dbReference>
<dbReference type="InterPro" id="IPR023214">
    <property type="entry name" value="HAD_sf"/>
</dbReference>
<dbReference type="FunFam" id="3.40.50.1000:FF:000193">
    <property type="entry name" value="Plasma membrane calcium-transporting ATPase 2"/>
    <property type="match status" value="1"/>
</dbReference>
<evidence type="ECO:0000256" key="4">
    <source>
        <dbReference type="ARBA" id="ARBA00022692"/>
    </source>
</evidence>
<evidence type="ECO:0000256" key="5">
    <source>
        <dbReference type="ARBA" id="ARBA00022723"/>
    </source>
</evidence>
<evidence type="ECO:0000313" key="17">
    <source>
        <dbReference type="EMBL" id="EFA81180.1"/>
    </source>
</evidence>
<dbReference type="FunFam" id="1.20.1110.10:FF:000039">
    <property type="entry name" value="Calcium-transporting ATPase"/>
    <property type="match status" value="1"/>
</dbReference>
<dbReference type="GO" id="GO:0046872">
    <property type="term" value="F:metal ion binding"/>
    <property type="evidence" value="ECO:0007669"/>
    <property type="project" value="UniProtKB-KW"/>
</dbReference>
<dbReference type="Pfam" id="PF00689">
    <property type="entry name" value="Cation_ATPase_C"/>
    <property type="match status" value="1"/>
</dbReference>
<dbReference type="InterPro" id="IPR039448">
    <property type="entry name" value="Beta_helix"/>
</dbReference>
<dbReference type="SFLD" id="SFLDS00003">
    <property type="entry name" value="Haloacid_Dehalogenase"/>
    <property type="match status" value="1"/>
</dbReference>
<feature type="transmembrane region" description="Helical" evidence="15">
    <location>
        <begin position="1472"/>
        <end position="1495"/>
    </location>
</feature>
<dbReference type="SMART" id="SM00710">
    <property type="entry name" value="PbH1"/>
    <property type="match status" value="7"/>
</dbReference>
<feature type="transmembrane region" description="Helical" evidence="15">
    <location>
        <begin position="1374"/>
        <end position="1395"/>
    </location>
</feature>
<feature type="domain" description="Cation-transporting P-type ATPase N-terminal" evidence="16">
    <location>
        <begin position="584"/>
        <end position="658"/>
    </location>
</feature>
<reference evidence="17 18" key="1">
    <citation type="journal article" date="2011" name="Genome Res.">
        <title>Phylogeny-wide analysis of social amoeba genomes highlights ancient origins for complex intercellular communication.</title>
        <authorList>
            <person name="Heidel A.J."/>
            <person name="Lawal H.M."/>
            <person name="Felder M."/>
            <person name="Schilde C."/>
            <person name="Helps N.R."/>
            <person name="Tunggal B."/>
            <person name="Rivero F."/>
            <person name="John U."/>
            <person name="Schleicher M."/>
            <person name="Eichinger L."/>
            <person name="Platzer M."/>
            <person name="Noegel A.A."/>
            <person name="Schaap P."/>
            <person name="Gloeckner G."/>
        </authorList>
    </citation>
    <scope>NUCLEOTIDE SEQUENCE [LARGE SCALE GENOMIC DNA]</scope>
    <source>
        <strain evidence="18">ATCC 26659 / Pp 5 / PN500</strain>
    </source>
</reference>
<feature type="transmembrane region" description="Helical" evidence="15">
    <location>
        <begin position="1315"/>
        <end position="1334"/>
    </location>
</feature>
<keyword evidence="13 15" id="KW-0472">Membrane</keyword>
<evidence type="ECO:0000313" key="18">
    <source>
        <dbReference type="Proteomes" id="UP000001396"/>
    </source>
</evidence>
<keyword evidence="18" id="KW-1185">Reference proteome</keyword>
<dbReference type="Gene3D" id="2.160.20.10">
    <property type="entry name" value="Single-stranded right-handed beta-helix, Pectin lyase-like"/>
    <property type="match status" value="1"/>
</dbReference>
<comment type="subcellular location">
    <subcellularLocation>
        <location evidence="1">Endomembrane system</location>
        <topology evidence="1">Multi-pass membrane protein</topology>
    </subcellularLocation>
    <subcellularLocation>
        <location evidence="15">Membrane</location>
        <topology evidence="15">Multi-pass membrane protein</topology>
    </subcellularLocation>
</comment>
<dbReference type="PANTHER" id="PTHR24093:SF369">
    <property type="entry name" value="CALCIUM-TRANSPORTING ATPASE"/>
    <property type="match status" value="1"/>
</dbReference>
<evidence type="ECO:0000256" key="9">
    <source>
        <dbReference type="ARBA" id="ARBA00022842"/>
    </source>
</evidence>
<keyword evidence="12 15" id="KW-0406">Ion transport</keyword>
<feature type="transmembrane region" description="Helical" evidence="15">
    <location>
        <begin position="666"/>
        <end position="689"/>
    </location>
</feature>
<comment type="similarity">
    <text evidence="15">Belongs to the cation transport ATPase (P-type) (TC 3.A.3) family.</text>
</comment>
<dbReference type="PROSITE" id="PS00154">
    <property type="entry name" value="ATPASE_E1_E2"/>
    <property type="match status" value="1"/>
</dbReference>
<comment type="caution">
    <text evidence="15">Lacks conserved residue(s) required for the propagation of feature annotation.</text>
</comment>
<gene>
    <name evidence="17" type="ORF">PPL_06017</name>
</gene>
<evidence type="ECO:0000256" key="11">
    <source>
        <dbReference type="ARBA" id="ARBA00022989"/>
    </source>
</evidence>
<dbReference type="RefSeq" id="XP_020433298.1">
    <property type="nucleotide sequence ID" value="XM_020576886.1"/>
</dbReference>
<feature type="transmembrane region" description="Helical" evidence="15">
    <location>
        <begin position="1401"/>
        <end position="1419"/>
    </location>
</feature>
<dbReference type="GO" id="GO:0016887">
    <property type="term" value="F:ATP hydrolysis activity"/>
    <property type="evidence" value="ECO:0007669"/>
    <property type="project" value="InterPro"/>
</dbReference>
<dbReference type="InterPro" id="IPR059000">
    <property type="entry name" value="ATPase_P-type_domA"/>
</dbReference>
<dbReference type="GO" id="GO:0012505">
    <property type="term" value="C:endomembrane system"/>
    <property type="evidence" value="ECO:0007669"/>
    <property type="project" value="UniProtKB-SubCell"/>
</dbReference>
<keyword evidence="2 15" id="KW-0813">Transport</keyword>
<dbReference type="EMBL" id="ADBJ01000026">
    <property type="protein sequence ID" value="EFA81180.1"/>
    <property type="molecule type" value="Genomic_DNA"/>
</dbReference>
<comment type="function">
    <text evidence="15">Catalyzes the hydrolysis of ATP coupled with the transport of calcium.</text>
</comment>
<keyword evidence="4 15" id="KW-0812">Transmembrane</keyword>
<dbReference type="NCBIfam" id="TIGR01517">
    <property type="entry name" value="ATPase-IIB_Ca"/>
    <property type="match status" value="1"/>
</dbReference>
<dbReference type="STRING" id="670386.D3BBZ7"/>
<dbReference type="Pfam" id="PF00690">
    <property type="entry name" value="Cation_ATPase_N"/>
    <property type="match status" value="1"/>
</dbReference>
<dbReference type="InterPro" id="IPR012334">
    <property type="entry name" value="Pectin_lyas_fold"/>
</dbReference>
<dbReference type="Pfam" id="PF13246">
    <property type="entry name" value="Cation_ATPase"/>
    <property type="match status" value="1"/>
</dbReference>
<dbReference type="Pfam" id="PF13229">
    <property type="entry name" value="Beta_helix"/>
    <property type="match status" value="1"/>
</dbReference>
<dbReference type="GO" id="GO:0005388">
    <property type="term" value="F:P-type calcium transporter activity"/>
    <property type="evidence" value="ECO:0007669"/>
    <property type="project" value="UniProtKB-EC"/>
</dbReference>
<feature type="transmembrane region" description="Helical" evidence="15">
    <location>
        <begin position="1440"/>
        <end position="1460"/>
    </location>
</feature>
<dbReference type="PRINTS" id="PR00119">
    <property type="entry name" value="CATATPASE"/>
</dbReference>
<feature type="transmembrane region" description="Helical" evidence="15">
    <location>
        <begin position="642"/>
        <end position="660"/>
    </location>
</feature>
<dbReference type="InterPro" id="IPR008250">
    <property type="entry name" value="ATPase_P-typ_transduc_dom_A_sf"/>
</dbReference>
<dbReference type="FunFam" id="2.70.150.10:FF:000028">
    <property type="entry name" value="Calcium-transporting ATPase"/>
    <property type="match status" value="1"/>
</dbReference>
<keyword evidence="5" id="KW-0479">Metal-binding</keyword>
<keyword evidence="6 15" id="KW-0547">Nucleotide-binding</keyword>
<dbReference type="NCBIfam" id="TIGR01494">
    <property type="entry name" value="ATPase_P-type"/>
    <property type="match status" value="2"/>
</dbReference>
<organism evidence="17 18">
    <name type="scientific">Heterostelium pallidum (strain ATCC 26659 / Pp 5 / PN500)</name>
    <name type="common">Cellular slime mold</name>
    <name type="synonym">Polysphondylium pallidum</name>
    <dbReference type="NCBI Taxonomy" id="670386"/>
    <lineage>
        <taxon>Eukaryota</taxon>
        <taxon>Amoebozoa</taxon>
        <taxon>Evosea</taxon>
        <taxon>Eumycetozoa</taxon>
        <taxon>Dictyostelia</taxon>
        <taxon>Acytosteliales</taxon>
        <taxon>Acytosteliaceae</taxon>
        <taxon>Heterostelium</taxon>
    </lineage>
</organism>
<evidence type="ECO:0000256" key="15">
    <source>
        <dbReference type="RuleBase" id="RU361146"/>
    </source>
</evidence>
<dbReference type="Gene3D" id="1.20.1110.10">
    <property type="entry name" value="Calcium-transporting ATPase, transmembrane domain"/>
    <property type="match status" value="1"/>
</dbReference>
<dbReference type="InterPro" id="IPR023298">
    <property type="entry name" value="ATPase_P-typ_TM_dom_sf"/>
</dbReference>
<sequence>MKKSCPSISECIENISTLKKNDISAILIPAGSYSDIDCPGEIDFNLRSKNVVFTSMDGQANFDCGGKQFISFNLDGRLNSSIVFNGLNLTGSSENTGGCINIDQEGDQRLSSVYMYNMTTGPSGCSSELDGGFLQTNVKKVVISNCTLGNNTGSTGGVISAHYADVFVSNSSFINNTATYNFGGAVIANNLVSHNSSFVNNTALTAGVFYIYGTTEIHNSTFSNNSASFEGLAGVLYCGQNITISNSTFSNSTAGMAGAIFGFNITISNSTFHNNTANGTVEFGFGGSMVALENVTIANTTFELNNATIGGAIFTSAHTFSMINSTMKHNNATSGGAISFRNLDLTVNVTISNSTFHNNTASYEGGAIYLEKSELFNLNFTGSLFNNNSASVAGSVYFASAPLTFIGGIFINSNSSESNFKTFSSSSLKNVNIANFTNTDLPTYNVPIFHDPNSTYWRAYGVQSQCNYGFATITSDVDKKKQCTWCAKCGEIRGVKRMKNKKGGYVSLHPDEYDAEEGVREEKTYDVSKNNSSRLEFHEVEIEELNSSSSTTQVCSSFEIDNEFCEKLIDADQTYLKNLRLDPSWSNRLESKFKTDLQNGLSREEVTNGFEERRRIFGRNELPKLKERTFFSFFLESFKDHTLILLSISAIVSLIIGIIWRSDTNGWVESISIIFAVVIVVTVTSLNNYSKEKQFRKLNSKRDYRNVKVIRSGTQLEIDVHELNVGDILMIESGTILPADGILIDGYNVTCEESSLTGESAAIHKVVSGNGDVRMLSGAKVTEGYGRMLVVCIGEHSIQGKTMMSLRGEDQKTPLEEKLDKLADTIGKIGLSIAIATFLILALKLIILNIIHHRPFNSDFVNLLMGYFITSITIVVVVVPEGLPLAVTIALAYSMLKMLKDNNLVRKLEACETMGSVTTICSDKTGTLTENKMSVVAGLVMGIKMREEIGGIDTAKLSDTISFSQRELLLESIAINSTAFEHYDPVTELTTLVGNQTECALVAFGSKLGIDLVGSRKKYKLETLIPFSSTTKTMTTIVVLPDGKYRLFIKGAPELIINRCVQIFGTKIITEMKPEKKAKLLAFVKSMSVDCLRTISLAYIDVNSKPDDWNQFQPNNLILLGVFGIRDPVRKDVPEAVRISQGAGMTVRMITGDNLDTARNIAKKVGILKENGICLEGAQFRNLNQFEMEQMLPYIQVIARSSPMDKHLFVQKLKEMGEIVAVTGDGTNDAPSLKLADVGFSMGICGTEIAKEASDIILMDDNFSSIVNSIKWGRNVMESIQKFLQFQLTVNIVAVFISFIGSISNENGISPLTAIQLLWINLIMDTFASLALATEKPRDDVLKRKSYGKNSKLITRTMWYNIIGQALYQNINQFYTTLIQLTVLLILVFVGADIFGIKANGVHHFTIIFNTFVFLQIFNEINCRRIDNKTRNVFQGILQNWQFLTIMSITIVVQFILVEFGGEFIKTQKLSLLEWVACIGLGSIGLPIGFCIKSFTMKLFKRKKLVSQAKATPQKRWRKVINNTRLQIRIVSKMKRLAAMKNKQRDNIELQCTEVVDPNLKAPLLPGTPNR</sequence>
<evidence type="ECO:0000256" key="2">
    <source>
        <dbReference type="ARBA" id="ARBA00022448"/>
    </source>
</evidence>
<evidence type="ECO:0000256" key="13">
    <source>
        <dbReference type="ARBA" id="ARBA00023136"/>
    </source>
</evidence>
<comment type="caution">
    <text evidence="17">The sequence shown here is derived from an EMBL/GenBank/DDBJ whole genome shotgun (WGS) entry which is preliminary data.</text>
</comment>
<dbReference type="InterPro" id="IPR001757">
    <property type="entry name" value="P_typ_ATPase"/>
</dbReference>
<evidence type="ECO:0000256" key="1">
    <source>
        <dbReference type="ARBA" id="ARBA00004127"/>
    </source>
</evidence>
<dbReference type="InterPro" id="IPR044492">
    <property type="entry name" value="P_typ_ATPase_HD_dom"/>
</dbReference>
<dbReference type="GeneID" id="31361501"/>
<dbReference type="EC" id="7.2.2.10" evidence="15"/>
<dbReference type="SUPFAM" id="SSF81653">
    <property type="entry name" value="Calcium ATPase, transduction domain A"/>
    <property type="match status" value="1"/>
</dbReference>
<dbReference type="SUPFAM" id="SSF81665">
    <property type="entry name" value="Calcium ATPase, transmembrane domain M"/>
    <property type="match status" value="1"/>
</dbReference>
<dbReference type="InterPro" id="IPR023299">
    <property type="entry name" value="ATPase_P-typ_cyto_dom_N"/>
</dbReference>
<dbReference type="Gene3D" id="2.70.150.10">
    <property type="entry name" value="Calcium-transporting ATPase, cytoplasmic transduction domain A"/>
    <property type="match status" value="1"/>
</dbReference>
<evidence type="ECO:0000256" key="8">
    <source>
        <dbReference type="ARBA" id="ARBA00022840"/>
    </source>
</evidence>
<dbReference type="SUPFAM" id="SSF81660">
    <property type="entry name" value="Metal cation-transporting ATPase, ATP-binding domain N"/>
    <property type="match status" value="1"/>
</dbReference>
<accession>D3BBZ7</accession>
<proteinExistence type="inferred from homology"/>
<dbReference type="Gene3D" id="3.40.50.1000">
    <property type="entry name" value="HAD superfamily/HAD-like"/>
    <property type="match status" value="1"/>
</dbReference>
<evidence type="ECO:0000256" key="3">
    <source>
        <dbReference type="ARBA" id="ARBA00022568"/>
    </source>
</evidence>
<keyword evidence="8 15" id="KW-0067">ATP-binding</keyword>
<dbReference type="Gene3D" id="3.40.1110.10">
    <property type="entry name" value="Calcium-transporting ATPase, cytoplasmic domain N"/>
    <property type="match status" value="1"/>
</dbReference>
<dbReference type="InterPro" id="IPR036412">
    <property type="entry name" value="HAD-like_sf"/>
</dbReference>
<evidence type="ECO:0000256" key="10">
    <source>
        <dbReference type="ARBA" id="ARBA00022967"/>
    </source>
</evidence>
<protein>
    <recommendedName>
        <fullName evidence="15">Calcium-transporting ATPase</fullName>
        <ecNumber evidence="15">7.2.2.10</ecNumber>
    </recommendedName>
</protein>
<keyword evidence="11 15" id="KW-1133">Transmembrane helix</keyword>
<dbReference type="InterPro" id="IPR006408">
    <property type="entry name" value="P-type_ATPase_IIB"/>
</dbReference>
<dbReference type="CDD" id="cd02081">
    <property type="entry name" value="P-type_ATPase_Ca_PMCA-like"/>
    <property type="match status" value="1"/>
</dbReference>
<feature type="transmembrane region" description="Helical" evidence="15">
    <location>
        <begin position="1283"/>
        <end position="1303"/>
    </location>
</feature>
<dbReference type="GO" id="GO:0005524">
    <property type="term" value="F:ATP binding"/>
    <property type="evidence" value="ECO:0007669"/>
    <property type="project" value="UniProtKB-KW"/>
</dbReference>
<feature type="transmembrane region" description="Helical" evidence="15">
    <location>
        <begin position="829"/>
        <end position="851"/>
    </location>
</feature>
<dbReference type="InterPro" id="IPR006626">
    <property type="entry name" value="PbH1"/>
</dbReference>
<dbReference type="InterPro" id="IPR006068">
    <property type="entry name" value="ATPase_P-typ_cation-transptr_C"/>
</dbReference>
<dbReference type="SFLD" id="SFLDF00027">
    <property type="entry name" value="p-type_atpase"/>
    <property type="match status" value="1"/>
</dbReference>
<dbReference type="SUPFAM" id="SSF51126">
    <property type="entry name" value="Pectin lyase-like"/>
    <property type="match status" value="2"/>
</dbReference>
<evidence type="ECO:0000259" key="16">
    <source>
        <dbReference type="SMART" id="SM00831"/>
    </source>
</evidence>
<dbReference type="GO" id="GO:0005886">
    <property type="term" value="C:plasma membrane"/>
    <property type="evidence" value="ECO:0007669"/>
    <property type="project" value="TreeGrafter"/>
</dbReference>
<dbReference type="PANTHER" id="PTHR24093">
    <property type="entry name" value="CATION TRANSPORTING ATPASE"/>
    <property type="match status" value="1"/>
</dbReference>
<comment type="catalytic activity">
    <reaction evidence="14 15">
        <text>Ca(2+)(in) + ATP + H2O = Ca(2+)(out) + ADP + phosphate + H(+)</text>
        <dbReference type="Rhea" id="RHEA:18105"/>
        <dbReference type="ChEBI" id="CHEBI:15377"/>
        <dbReference type="ChEBI" id="CHEBI:15378"/>
        <dbReference type="ChEBI" id="CHEBI:29108"/>
        <dbReference type="ChEBI" id="CHEBI:30616"/>
        <dbReference type="ChEBI" id="CHEBI:43474"/>
        <dbReference type="ChEBI" id="CHEBI:456216"/>
        <dbReference type="EC" id="7.2.2.10"/>
    </reaction>
</comment>
<evidence type="ECO:0000256" key="14">
    <source>
        <dbReference type="ARBA" id="ARBA00048694"/>
    </source>
</evidence>
<dbReference type="SUPFAM" id="SSF56784">
    <property type="entry name" value="HAD-like"/>
    <property type="match status" value="1"/>
</dbReference>
<keyword evidence="7 15" id="KW-0106">Calcium</keyword>
<dbReference type="InterPro" id="IPR004014">
    <property type="entry name" value="ATPase_P-typ_cation-transptr_N"/>
</dbReference>